<dbReference type="SUPFAM" id="SSF53335">
    <property type="entry name" value="S-adenosyl-L-methionine-dependent methyltransferases"/>
    <property type="match status" value="1"/>
</dbReference>
<sequence length="228" mass="26130">MIRMSEKEYHDDCYDNQTLFEAGSWLHKPVKTVLDQFEALEPVSEMRVLDLGCGVGRNSIPTARHLQASNGKVVCVDFLDSAIHHLKRYSKVYGVAEQLEMIVSDISQFTVIPNHYQYIYAVSTLEHLDSIETFDRVIERMKAGTTNGGINCFIISSNIQEIEVETGNLLDPMFELLFETDELLHKLETLYKGWQVLKQTVKGYELEIQRADKPVLLKSDVVTWSVRK</sequence>
<dbReference type="GO" id="GO:0008168">
    <property type="term" value="F:methyltransferase activity"/>
    <property type="evidence" value="ECO:0007669"/>
    <property type="project" value="UniProtKB-KW"/>
</dbReference>
<dbReference type="OrthoDB" id="9804312at2"/>
<comment type="caution">
    <text evidence="2">The sequence shown here is derived from an EMBL/GenBank/DDBJ whole genome shotgun (WGS) entry which is preliminary data.</text>
</comment>
<keyword evidence="2" id="KW-0489">Methyltransferase</keyword>
<gene>
    <name evidence="2" type="ORF">EJQ19_22245</name>
</gene>
<accession>A0A430J8W6</accession>
<feature type="domain" description="Tellurite resistance methyltransferase TehB-like" evidence="1">
    <location>
        <begin position="35"/>
        <end position="200"/>
    </location>
</feature>
<dbReference type="CDD" id="cd02440">
    <property type="entry name" value="AdoMet_MTases"/>
    <property type="match status" value="1"/>
</dbReference>
<organism evidence="2 3">
    <name type="scientific">Paenibacillus whitsoniae</name>
    <dbReference type="NCBI Taxonomy" id="2496558"/>
    <lineage>
        <taxon>Bacteria</taxon>
        <taxon>Bacillati</taxon>
        <taxon>Bacillota</taxon>
        <taxon>Bacilli</taxon>
        <taxon>Bacillales</taxon>
        <taxon>Paenibacillaceae</taxon>
        <taxon>Paenibacillus</taxon>
    </lineage>
</organism>
<dbReference type="InterPro" id="IPR015985">
    <property type="entry name" value="TehB-like_dom"/>
</dbReference>
<evidence type="ECO:0000259" key="1">
    <source>
        <dbReference type="Pfam" id="PF03848"/>
    </source>
</evidence>
<keyword evidence="2" id="KW-0808">Transferase</keyword>
<keyword evidence="3" id="KW-1185">Reference proteome</keyword>
<evidence type="ECO:0000313" key="3">
    <source>
        <dbReference type="Proteomes" id="UP000276128"/>
    </source>
</evidence>
<dbReference type="EMBL" id="RXHU01000071">
    <property type="protein sequence ID" value="RTE06842.1"/>
    <property type="molecule type" value="Genomic_DNA"/>
</dbReference>
<evidence type="ECO:0000313" key="2">
    <source>
        <dbReference type="EMBL" id="RTE06842.1"/>
    </source>
</evidence>
<reference evidence="2 3" key="1">
    <citation type="submission" date="2018-12" db="EMBL/GenBank/DDBJ databases">
        <title>Bacillus ochoae sp. nov., Paenibacillus whitsoniae sp. nov., Paenibacillus spiritus sp. nov. Isolated from the Mars Exploration Rover during spacecraft assembly.</title>
        <authorList>
            <person name="Seuylemezian A."/>
            <person name="Vaishampayan P."/>
        </authorList>
    </citation>
    <scope>NUCLEOTIDE SEQUENCE [LARGE SCALE GENOMIC DNA]</scope>
    <source>
        <strain evidence="2 3">MER 54</strain>
    </source>
</reference>
<dbReference type="Pfam" id="PF03848">
    <property type="entry name" value="TehB"/>
    <property type="match status" value="1"/>
</dbReference>
<protein>
    <submittedName>
        <fullName evidence="2">Methyltransferase domain-containing protein</fullName>
    </submittedName>
</protein>
<dbReference type="Gene3D" id="3.40.50.150">
    <property type="entry name" value="Vaccinia Virus protein VP39"/>
    <property type="match status" value="1"/>
</dbReference>
<dbReference type="Proteomes" id="UP000276128">
    <property type="component" value="Unassembled WGS sequence"/>
</dbReference>
<dbReference type="GO" id="GO:0032259">
    <property type="term" value="P:methylation"/>
    <property type="evidence" value="ECO:0007669"/>
    <property type="project" value="UniProtKB-KW"/>
</dbReference>
<dbReference type="AlphaFoldDB" id="A0A430J8W6"/>
<name>A0A430J8W6_9BACL</name>
<proteinExistence type="predicted"/>
<dbReference type="InterPro" id="IPR029063">
    <property type="entry name" value="SAM-dependent_MTases_sf"/>
</dbReference>